<sequence>MVTSNHSTNTNNHLSKLKNFTYKYIYLVIILIFVVALTILSPHFFSYNNFINIFRQVSVNFILGVALTYVIITAGIDLSVGSILAFAGVTAGLFLRTGGNFIVAILIALLIGSICGLINGVLVAKAKLAPFIATLGMMSIARGLALVVTSGNSITIDNANYTFLGSGNIYSIPMPVIIAIIVLIISSFILRKTWFGRYLYAIGGSHEASRLSGIKVDKLIIFTYTISGFLSGVAAVVLTARLWSAPPIAGQGYELDAIAAAVIGGASLMGGKGKILGTLYGAMVIGIIRNGLNLLGVSSFLQQVVIGVIIILAVFLDKMRNKNE</sequence>
<evidence type="ECO:0000256" key="1">
    <source>
        <dbReference type="ARBA" id="ARBA00004651"/>
    </source>
</evidence>
<dbReference type="PANTHER" id="PTHR32196">
    <property type="entry name" value="ABC TRANSPORTER PERMEASE PROTEIN YPHD-RELATED-RELATED"/>
    <property type="match status" value="1"/>
</dbReference>
<dbReference type="AlphaFoldDB" id="A0AAW4X1Y1"/>
<organism evidence="7 8">
    <name type="scientific">Halanaerobium polyolivorans</name>
    <dbReference type="NCBI Taxonomy" id="2886943"/>
    <lineage>
        <taxon>Bacteria</taxon>
        <taxon>Bacillati</taxon>
        <taxon>Bacillota</taxon>
        <taxon>Clostridia</taxon>
        <taxon>Halanaerobiales</taxon>
        <taxon>Halanaerobiaceae</taxon>
        <taxon>Halanaerobium</taxon>
    </lineage>
</organism>
<evidence type="ECO:0000256" key="2">
    <source>
        <dbReference type="ARBA" id="ARBA00022475"/>
    </source>
</evidence>
<evidence type="ECO:0000256" key="3">
    <source>
        <dbReference type="ARBA" id="ARBA00022692"/>
    </source>
</evidence>
<comment type="caution">
    <text evidence="7">The sequence shown here is derived from an EMBL/GenBank/DDBJ whole genome shotgun (WGS) entry which is preliminary data.</text>
</comment>
<feature type="transmembrane region" description="Helical" evidence="6">
    <location>
        <begin position="169"/>
        <end position="190"/>
    </location>
</feature>
<evidence type="ECO:0000256" key="6">
    <source>
        <dbReference type="SAM" id="Phobius"/>
    </source>
</evidence>
<feature type="transmembrane region" description="Helical" evidence="6">
    <location>
        <begin position="101"/>
        <end position="124"/>
    </location>
</feature>
<keyword evidence="4 6" id="KW-1133">Transmembrane helix</keyword>
<feature type="transmembrane region" description="Helical" evidence="6">
    <location>
        <begin position="57"/>
        <end position="89"/>
    </location>
</feature>
<dbReference type="Pfam" id="PF02653">
    <property type="entry name" value="BPD_transp_2"/>
    <property type="match status" value="1"/>
</dbReference>
<protein>
    <submittedName>
        <fullName evidence="7">Ribose ABC transporter permease</fullName>
    </submittedName>
</protein>
<keyword evidence="3 6" id="KW-0812">Transmembrane</keyword>
<gene>
    <name evidence="7" type="ORF">LJ207_10885</name>
</gene>
<dbReference type="CDD" id="cd06579">
    <property type="entry name" value="TM_PBP1_transp_AraH_like"/>
    <property type="match status" value="1"/>
</dbReference>
<accession>A0AAW4X1Y1</accession>
<dbReference type="Proteomes" id="UP001199296">
    <property type="component" value="Unassembled WGS sequence"/>
</dbReference>
<dbReference type="RefSeq" id="WP_369414188.1">
    <property type="nucleotide sequence ID" value="NZ_JAJFAT010000018.1"/>
</dbReference>
<feature type="transmembrane region" description="Helical" evidence="6">
    <location>
        <begin position="219"/>
        <end position="243"/>
    </location>
</feature>
<dbReference type="GO" id="GO:0022857">
    <property type="term" value="F:transmembrane transporter activity"/>
    <property type="evidence" value="ECO:0007669"/>
    <property type="project" value="InterPro"/>
</dbReference>
<evidence type="ECO:0000313" key="8">
    <source>
        <dbReference type="Proteomes" id="UP001199296"/>
    </source>
</evidence>
<keyword evidence="8" id="KW-1185">Reference proteome</keyword>
<feature type="transmembrane region" description="Helical" evidence="6">
    <location>
        <begin position="131"/>
        <end position="149"/>
    </location>
</feature>
<dbReference type="EMBL" id="JAJFAT010000018">
    <property type="protein sequence ID" value="MCC3145830.1"/>
    <property type="molecule type" value="Genomic_DNA"/>
</dbReference>
<feature type="transmembrane region" description="Helical" evidence="6">
    <location>
        <begin position="292"/>
        <end position="316"/>
    </location>
</feature>
<evidence type="ECO:0000256" key="4">
    <source>
        <dbReference type="ARBA" id="ARBA00022989"/>
    </source>
</evidence>
<keyword evidence="5 6" id="KW-0472">Membrane</keyword>
<evidence type="ECO:0000313" key="7">
    <source>
        <dbReference type="EMBL" id="MCC3145830.1"/>
    </source>
</evidence>
<name>A0AAW4X1Y1_9FIRM</name>
<dbReference type="PANTHER" id="PTHR32196:SF72">
    <property type="entry name" value="RIBOSE IMPORT PERMEASE PROTEIN RBSC"/>
    <property type="match status" value="1"/>
</dbReference>
<comment type="subcellular location">
    <subcellularLocation>
        <location evidence="1">Cell membrane</location>
        <topology evidence="1">Multi-pass membrane protein</topology>
    </subcellularLocation>
</comment>
<proteinExistence type="predicted"/>
<feature type="transmembrane region" description="Helical" evidence="6">
    <location>
        <begin position="255"/>
        <end position="271"/>
    </location>
</feature>
<keyword evidence="2" id="KW-1003">Cell membrane</keyword>
<dbReference type="InterPro" id="IPR001851">
    <property type="entry name" value="ABC_transp_permease"/>
</dbReference>
<reference evidence="7 8" key="1">
    <citation type="submission" date="2021-10" db="EMBL/GenBank/DDBJ databases">
        <authorList>
            <person name="Grouzdev D.S."/>
            <person name="Pantiukh K.S."/>
            <person name="Krutkina M.S."/>
        </authorList>
    </citation>
    <scope>NUCLEOTIDE SEQUENCE [LARGE SCALE GENOMIC DNA]</scope>
    <source>
        <strain evidence="7 8">Z-7514</strain>
    </source>
</reference>
<evidence type="ECO:0000256" key="5">
    <source>
        <dbReference type="ARBA" id="ARBA00023136"/>
    </source>
</evidence>
<feature type="transmembrane region" description="Helical" evidence="6">
    <location>
        <begin position="24"/>
        <end position="45"/>
    </location>
</feature>
<dbReference type="GO" id="GO:0005886">
    <property type="term" value="C:plasma membrane"/>
    <property type="evidence" value="ECO:0007669"/>
    <property type="project" value="UniProtKB-SubCell"/>
</dbReference>